<keyword evidence="2" id="KW-1185">Reference proteome</keyword>
<evidence type="ECO:0000313" key="2">
    <source>
        <dbReference type="Proteomes" id="UP000183971"/>
    </source>
</evidence>
<gene>
    <name evidence="1" type="ORF">FPRO_11784</name>
</gene>
<dbReference type="Gene3D" id="3.30.420.40">
    <property type="match status" value="2"/>
</dbReference>
<reference evidence="2" key="1">
    <citation type="journal article" date="2016" name="Genome Biol. Evol.">
        <title>Comparative 'omics' of the Fusarium fujikuroi species complex highlights differences in genetic potential and metabolite synthesis.</title>
        <authorList>
            <person name="Niehaus E.-M."/>
            <person name="Muensterkoetter M."/>
            <person name="Proctor R.H."/>
            <person name="Brown D.W."/>
            <person name="Sharon A."/>
            <person name="Idan Y."/>
            <person name="Oren-Young L."/>
            <person name="Sieber C.M."/>
            <person name="Novak O."/>
            <person name="Pencik A."/>
            <person name="Tarkowska D."/>
            <person name="Hromadova K."/>
            <person name="Freeman S."/>
            <person name="Maymon M."/>
            <person name="Elazar M."/>
            <person name="Youssef S.A."/>
            <person name="El-Shabrawy E.S.M."/>
            <person name="Shalaby A.B.A."/>
            <person name="Houterman P."/>
            <person name="Brock N.L."/>
            <person name="Burkhardt I."/>
            <person name="Tsavkelova E.A."/>
            <person name="Dickschat J.S."/>
            <person name="Galuszka P."/>
            <person name="Gueldener U."/>
            <person name="Tudzynski B."/>
        </authorList>
    </citation>
    <scope>NUCLEOTIDE SEQUENCE [LARGE SCALE GENOMIC DNA]</scope>
    <source>
        <strain evidence="2">ET1</strain>
    </source>
</reference>
<dbReference type="PANTHER" id="PTHR42749:SF1">
    <property type="entry name" value="CELL SHAPE-DETERMINING PROTEIN MREB"/>
    <property type="match status" value="1"/>
</dbReference>
<dbReference type="VEuPathDB" id="FungiDB:FPRO_11784"/>
<evidence type="ECO:0000313" key="1">
    <source>
        <dbReference type="EMBL" id="CZR46336.1"/>
    </source>
</evidence>
<evidence type="ECO:0008006" key="3">
    <source>
        <dbReference type="Google" id="ProtNLM"/>
    </source>
</evidence>
<proteinExistence type="predicted"/>
<sequence length="616" mass="68146">MATDLVVGIDVGMTGTAVAYKSKRDARPKAFTWGKDVKVPTRLFYSDRHQPPKLVGWGLEVPDDSQKPFTTRELFKVDFGNREKDQIHVENLYTDFLGCLYQELRLRQFTPQILGGKSFEECTIHFLFSVPATWDPALVSSFKQLISNAGFDDAKDHIVYVSMTEPQAVAAFQMCGSQLSKRTKDGDKVLIVDAGGGTSDFCLLRLQDTFHGTSKVNKSSQAIEIQPVFACGFGSVHIDEGFQSLVKEHVKSHRGLLHKSPEQVAWHVRDTDEYRECKHSLGTKSFEDFTFEIPFQKTNAGDPASLPRIDPFILTETSMASLFDTQIDRIKEVIKSFLADLEKREEAADTGRNVVILAGGLGSSPYFKGKIQQLVATSLVKLGGKTEVFASDNPRLAVCLGLIYHAGRSPQLFPRRLHRVSLGIASQGLKNAIKQSRLGFFVKKSLFHLSMGGKAEKAVDWIALKGTPVGDLGFFTVTQKAKFSPDLPPEKRIWEVAILTSFENATEKLMVEENCGVRSILNIDLSRAPQLSGSTGAREALSRLRLAPKPDVVIEVTVVVQVGLATIEFQWIDSKGFRCSDPISIPTGDERLPSTDAVGSLRECDESTHIAGFLLW</sequence>
<dbReference type="AlphaFoldDB" id="A0A1L7W1Y5"/>
<dbReference type="EMBL" id="FJOF01000010">
    <property type="protein sequence ID" value="CZR46336.1"/>
    <property type="molecule type" value="Genomic_DNA"/>
</dbReference>
<dbReference type="CDD" id="cd10170">
    <property type="entry name" value="ASKHA_NBD_HSP70"/>
    <property type="match status" value="1"/>
</dbReference>
<dbReference type="GeneID" id="42056652"/>
<accession>A0A1L7W1Y5</accession>
<dbReference type="RefSeq" id="XP_031086870.1">
    <property type="nucleotide sequence ID" value="XM_031221297.1"/>
</dbReference>
<comment type="caution">
    <text evidence="1">The sequence shown here is derived from an EMBL/GenBank/DDBJ whole genome shotgun (WGS) entry which is preliminary data.</text>
</comment>
<organism evidence="1 2">
    <name type="scientific">Fusarium proliferatum (strain ET1)</name>
    <name type="common">Orchid endophyte fungus</name>
    <dbReference type="NCBI Taxonomy" id="1227346"/>
    <lineage>
        <taxon>Eukaryota</taxon>
        <taxon>Fungi</taxon>
        <taxon>Dikarya</taxon>
        <taxon>Ascomycota</taxon>
        <taxon>Pezizomycotina</taxon>
        <taxon>Sordariomycetes</taxon>
        <taxon>Hypocreomycetidae</taxon>
        <taxon>Hypocreales</taxon>
        <taxon>Nectriaceae</taxon>
        <taxon>Fusarium</taxon>
        <taxon>Fusarium fujikuroi species complex</taxon>
    </lineage>
</organism>
<name>A0A1L7W1Y5_FUSPR</name>
<dbReference type="PANTHER" id="PTHR42749">
    <property type="entry name" value="CELL SHAPE-DETERMINING PROTEIN MREB"/>
    <property type="match status" value="1"/>
</dbReference>
<dbReference type="Proteomes" id="UP000183971">
    <property type="component" value="Unassembled WGS sequence"/>
</dbReference>
<protein>
    <recommendedName>
        <fullName evidence="3">Hsp70 protein</fullName>
    </recommendedName>
</protein>
<dbReference type="SUPFAM" id="SSF53067">
    <property type="entry name" value="Actin-like ATPase domain"/>
    <property type="match status" value="2"/>
</dbReference>
<dbReference type="InterPro" id="IPR043129">
    <property type="entry name" value="ATPase_NBD"/>
</dbReference>
<dbReference type="Gene3D" id="3.90.640.10">
    <property type="entry name" value="Actin, Chain A, domain 4"/>
    <property type="match status" value="1"/>
</dbReference>